<dbReference type="AlphaFoldDB" id="A0A4Y2PL24"/>
<evidence type="ECO:0000256" key="1">
    <source>
        <dbReference type="SAM" id="MobiDB-lite"/>
    </source>
</evidence>
<protein>
    <recommendedName>
        <fullName evidence="4">Transposable element Tc3 transposase</fullName>
    </recommendedName>
</protein>
<dbReference type="Gene3D" id="3.30.420.10">
    <property type="entry name" value="Ribonuclease H-like superfamily/Ribonuclease H"/>
    <property type="match status" value="1"/>
</dbReference>
<evidence type="ECO:0008006" key="4">
    <source>
        <dbReference type="Google" id="ProtNLM"/>
    </source>
</evidence>
<name>A0A4Y2PL24_ARAVE</name>
<organism evidence="2 3">
    <name type="scientific">Araneus ventricosus</name>
    <name type="common">Orbweaver spider</name>
    <name type="synonym">Epeira ventricosa</name>
    <dbReference type="NCBI Taxonomy" id="182803"/>
    <lineage>
        <taxon>Eukaryota</taxon>
        <taxon>Metazoa</taxon>
        <taxon>Ecdysozoa</taxon>
        <taxon>Arthropoda</taxon>
        <taxon>Chelicerata</taxon>
        <taxon>Arachnida</taxon>
        <taxon>Araneae</taxon>
        <taxon>Araneomorphae</taxon>
        <taxon>Entelegynae</taxon>
        <taxon>Araneoidea</taxon>
        <taxon>Araneidae</taxon>
        <taxon>Araneus</taxon>
    </lineage>
</organism>
<gene>
    <name evidence="2" type="ORF">AVEN_130671_1</name>
</gene>
<dbReference type="OrthoDB" id="6468396at2759"/>
<reference evidence="2 3" key="1">
    <citation type="journal article" date="2019" name="Sci. Rep.">
        <title>Orb-weaving spider Araneus ventricosus genome elucidates the spidroin gene catalogue.</title>
        <authorList>
            <person name="Kono N."/>
            <person name="Nakamura H."/>
            <person name="Ohtoshi R."/>
            <person name="Moran D.A.P."/>
            <person name="Shinohara A."/>
            <person name="Yoshida Y."/>
            <person name="Fujiwara M."/>
            <person name="Mori M."/>
            <person name="Tomita M."/>
            <person name="Arakawa K."/>
        </authorList>
    </citation>
    <scope>NUCLEOTIDE SEQUENCE [LARGE SCALE GENOMIC DNA]</scope>
</reference>
<evidence type="ECO:0000313" key="2">
    <source>
        <dbReference type="EMBL" id="GBN51643.1"/>
    </source>
</evidence>
<dbReference type="Proteomes" id="UP000499080">
    <property type="component" value="Unassembled WGS sequence"/>
</dbReference>
<proteinExistence type="predicted"/>
<feature type="region of interest" description="Disordered" evidence="1">
    <location>
        <begin position="1"/>
        <end position="20"/>
    </location>
</feature>
<comment type="caution">
    <text evidence="2">The sequence shown here is derived from an EMBL/GenBank/DDBJ whole genome shotgun (WGS) entry which is preliminary data.</text>
</comment>
<sequence>MNFGHRNKGSLQNEKETSFEATSKVTKNVVGSKSYAKPKWQSVLFSDEKKWNLDGPDGWASYWHDLCKEPLCLFLNRRQGGGSVMVWAAFCYNGQVSLHFASGLQTPQYYTKTLEDNCYHLLSF</sequence>
<accession>A0A4Y2PL24</accession>
<dbReference type="EMBL" id="BGPR01011500">
    <property type="protein sequence ID" value="GBN51643.1"/>
    <property type="molecule type" value="Genomic_DNA"/>
</dbReference>
<dbReference type="InterPro" id="IPR036397">
    <property type="entry name" value="RNaseH_sf"/>
</dbReference>
<evidence type="ECO:0000313" key="3">
    <source>
        <dbReference type="Proteomes" id="UP000499080"/>
    </source>
</evidence>
<keyword evidence="3" id="KW-1185">Reference proteome</keyword>
<dbReference type="GO" id="GO:0003676">
    <property type="term" value="F:nucleic acid binding"/>
    <property type="evidence" value="ECO:0007669"/>
    <property type="project" value="InterPro"/>
</dbReference>